<dbReference type="PANTHER" id="PTHR43384">
    <property type="entry name" value="SEPTUM SITE-DETERMINING PROTEIN MIND HOMOLOG, CHLOROPLASTIC-RELATED"/>
    <property type="match status" value="1"/>
</dbReference>
<reference evidence="3 4" key="1">
    <citation type="submission" date="2015-04" db="EMBL/GenBank/DDBJ databases">
        <title>Whole genome shotgun sequence of Sphingomonas changbaiensis NBRC 104936.</title>
        <authorList>
            <person name="Katano-Makiyama Y."/>
            <person name="Hosoyama A."/>
            <person name="Hashimoto M."/>
            <person name="Noguchi M."/>
            <person name="Tsuchikane K."/>
            <person name="Ohji S."/>
            <person name="Yamazoe A."/>
            <person name="Ichikawa N."/>
            <person name="Kimura A."/>
            <person name="Fujita N."/>
        </authorList>
    </citation>
    <scope>NUCLEOTIDE SEQUENCE [LARGE SCALE GENOMIC DNA]</scope>
    <source>
        <strain evidence="3 4">NBRC 104936</strain>
    </source>
</reference>
<dbReference type="Gene3D" id="3.40.50.300">
    <property type="entry name" value="P-loop containing nucleotide triphosphate hydrolases"/>
    <property type="match status" value="1"/>
</dbReference>
<dbReference type="InterPro" id="IPR017746">
    <property type="entry name" value="Cellulose_synthase_operon_BcsQ"/>
</dbReference>
<dbReference type="GO" id="GO:0016887">
    <property type="term" value="F:ATP hydrolysis activity"/>
    <property type="evidence" value="ECO:0007669"/>
    <property type="project" value="TreeGrafter"/>
</dbReference>
<dbReference type="Proteomes" id="UP000033202">
    <property type="component" value="Unassembled WGS sequence"/>
</dbReference>
<keyword evidence="1" id="KW-0547">Nucleotide-binding</keyword>
<dbReference type="InterPro" id="IPR027417">
    <property type="entry name" value="P-loop_NTPase"/>
</dbReference>
<gene>
    <name evidence="3" type="primary">cpaE</name>
    <name evidence="3" type="ORF">SCH01S_37_00080</name>
</gene>
<keyword evidence="4" id="KW-1185">Reference proteome</keyword>
<dbReference type="GO" id="GO:0051782">
    <property type="term" value="P:negative regulation of cell division"/>
    <property type="evidence" value="ECO:0007669"/>
    <property type="project" value="TreeGrafter"/>
</dbReference>
<evidence type="ECO:0000256" key="1">
    <source>
        <dbReference type="ARBA" id="ARBA00022741"/>
    </source>
</evidence>
<evidence type="ECO:0000313" key="4">
    <source>
        <dbReference type="Proteomes" id="UP000033202"/>
    </source>
</evidence>
<dbReference type="Pfam" id="PF06564">
    <property type="entry name" value="CBP_BcsQ"/>
    <property type="match status" value="1"/>
</dbReference>
<dbReference type="GO" id="GO:0005524">
    <property type="term" value="F:ATP binding"/>
    <property type="evidence" value="ECO:0007669"/>
    <property type="project" value="UniProtKB-KW"/>
</dbReference>
<proteinExistence type="predicted"/>
<protein>
    <submittedName>
        <fullName evidence="3">Flp pilus assembly protein ATPase CpaE</fullName>
    </submittedName>
</protein>
<dbReference type="RefSeq" id="WP_046348478.1">
    <property type="nucleotide sequence ID" value="NZ_BBWU01000037.1"/>
</dbReference>
<dbReference type="InterPro" id="IPR050625">
    <property type="entry name" value="ParA/MinD_ATPase"/>
</dbReference>
<organism evidence="3 4">
    <name type="scientific">Sphingomonas changbaiensis NBRC 104936</name>
    <dbReference type="NCBI Taxonomy" id="1219043"/>
    <lineage>
        <taxon>Bacteria</taxon>
        <taxon>Pseudomonadati</taxon>
        <taxon>Pseudomonadota</taxon>
        <taxon>Alphaproteobacteria</taxon>
        <taxon>Sphingomonadales</taxon>
        <taxon>Sphingomonadaceae</taxon>
        <taxon>Sphingomonas</taxon>
    </lineage>
</organism>
<name>A0A0E9MR90_9SPHN</name>
<dbReference type="STRING" id="1219043.SCH01S_37_00080"/>
<dbReference type="AlphaFoldDB" id="A0A0E9MR90"/>
<evidence type="ECO:0000256" key="2">
    <source>
        <dbReference type="ARBA" id="ARBA00022840"/>
    </source>
</evidence>
<dbReference type="PANTHER" id="PTHR43384:SF6">
    <property type="entry name" value="SEPTUM SITE-DETERMINING PROTEIN MIND HOMOLOG, CHLOROPLASTIC"/>
    <property type="match status" value="1"/>
</dbReference>
<evidence type="ECO:0000313" key="3">
    <source>
        <dbReference type="EMBL" id="GAO39655.1"/>
    </source>
</evidence>
<dbReference type="GO" id="GO:0009898">
    <property type="term" value="C:cytoplasmic side of plasma membrane"/>
    <property type="evidence" value="ECO:0007669"/>
    <property type="project" value="TreeGrafter"/>
</dbReference>
<dbReference type="SUPFAM" id="SSF52172">
    <property type="entry name" value="CheY-like"/>
    <property type="match status" value="1"/>
</dbReference>
<sequence length="427" mass="45495">MNAPWSPTRSAALRDPFVAYVCDDSAADAIRPIAVEMGWSPEKVIRGGLRAAIQNLAVAASPNVLLVDLSETGDPLNEINALAEVCEPGTVVIATGVANDVRLYRDLVASGIQDYLLKPLHPDQLRDALAGAQAVFSAPKSFEPQQDRPHLMMAVMGSRGGAGASTVAASLAWLFGEKDKRSAALLDLDVHFGTDALALDLEPGRGLTDAIENPSRIDGLFLERALVRVNDKLAVLSAEAPINQPLMTDGSAFYQLQEEIRAGFECTVIDLPRHMLVQHPMLVQDLNSVVLVTEITLAAARDCIRFLAWFKTNAPQASVILVANRVAASGVPELSRKDFEASIERKIDFVIPYDQKLAAQAAKLGKPLAETGKGAKVAQALHALAGRLISASSDEADKATKATADKGTSLIGKLSEFKLKIGKPKAA</sequence>
<dbReference type="EMBL" id="BBWU01000037">
    <property type="protein sequence ID" value="GAO39655.1"/>
    <property type="molecule type" value="Genomic_DNA"/>
</dbReference>
<accession>A0A0E9MR90</accession>
<keyword evidence="2" id="KW-0067">ATP-binding</keyword>
<dbReference type="Gene3D" id="3.40.50.2300">
    <property type="match status" value="1"/>
</dbReference>
<dbReference type="OrthoDB" id="9783172at2"/>
<dbReference type="SUPFAM" id="SSF52540">
    <property type="entry name" value="P-loop containing nucleoside triphosphate hydrolases"/>
    <property type="match status" value="1"/>
</dbReference>
<dbReference type="InterPro" id="IPR011006">
    <property type="entry name" value="CheY-like_superfamily"/>
</dbReference>
<dbReference type="GO" id="GO:0005829">
    <property type="term" value="C:cytosol"/>
    <property type="evidence" value="ECO:0007669"/>
    <property type="project" value="TreeGrafter"/>
</dbReference>
<comment type="caution">
    <text evidence="3">The sequence shown here is derived from an EMBL/GenBank/DDBJ whole genome shotgun (WGS) entry which is preliminary data.</text>
</comment>